<protein>
    <submittedName>
        <fullName evidence="1">Uncharacterized protein</fullName>
    </submittedName>
</protein>
<gene>
    <name evidence="1" type="ORF">CEXT_416601</name>
</gene>
<evidence type="ECO:0000313" key="1">
    <source>
        <dbReference type="EMBL" id="GIX80339.1"/>
    </source>
</evidence>
<comment type="caution">
    <text evidence="1">The sequence shown here is derived from an EMBL/GenBank/DDBJ whole genome shotgun (WGS) entry which is preliminary data.</text>
</comment>
<dbReference type="Proteomes" id="UP001054945">
    <property type="component" value="Unassembled WGS sequence"/>
</dbReference>
<evidence type="ECO:0000313" key="2">
    <source>
        <dbReference type="Proteomes" id="UP001054945"/>
    </source>
</evidence>
<sequence length="73" mass="8689">MKMARGLYELSKEITGTFFMREAMNSFRYTEILQQFVITFQASENVPNSAWFMKDDFRSHSSPEVFNFLRFGE</sequence>
<reference evidence="1 2" key="1">
    <citation type="submission" date="2021-06" db="EMBL/GenBank/DDBJ databases">
        <title>Caerostris extrusa draft genome.</title>
        <authorList>
            <person name="Kono N."/>
            <person name="Arakawa K."/>
        </authorList>
    </citation>
    <scope>NUCLEOTIDE SEQUENCE [LARGE SCALE GENOMIC DNA]</scope>
</reference>
<name>A0AAV4NA30_CAEEX</name>
<accession>A0AAV4NA30</accession>
<dbReference type="AlphaFoldDB" id="A0AAV4NA30"/>
<keyword evidence="2" id="KW-1185">Reference proteome</keyword>
<proteinExistence type="predicted"/>
<dbReference type="EMBL" id="BPLR01020587">
    <property type="protein sequence ID" value="GIX80339.1"/>
    <property type="molecule type" value="Genomic_DNA"/>
</dbReference>
<organism evidence="1 2">
    <name type="scientific">Caerostris extrusa</name>
    <name type="common">Bark spider</name>
    <name type="synonym">Caerostris bankana</name>
    <dbReference type="NCBI Taxonomy" id="172846"/>
    <lineage>
        <taxon>Eukaryota</taxon>
        <taxon>Metazoa</taxon>
        <taxon>Ecdysozoa</taxon>
        <taxon>Arthropoda</taxon>
        <taxon>Chelicerata</taxon>
        <taxon>Arachnida</taxon>
        <taxon>Araneae</taxon>
        <taxon>Araneomorphae</taxon>
        <taxon>Entelegynae</taxon>
        <taxon>Araneoidea</taxon>
        <taxon>Araneidae</taxon>
        <taxon>Caerostris</taxon>
    </lineage>
</organism>